<evidence type="ECO:0000256" key="2">
    <source>
        <dbReference type="ARBA" id="ARBA00012483"/>
    </source>
</evidence>
<comment type="catalytic activity">
    <reaction evidence="1">
        <text>S-ubiquitinyl-[E2 ubiquitin-conjugating enzyme]-L-cysteine + [acceptor protein]-L-lysine = [E2 ubiquitin-conjugating enzyme]-L-cysteine + N(6)-ubiquitinyl-[acceptor protein]-L-lysine.</text>
        <dbReference type="EC" id="2.3.2.27"/>
    </reaction>
</comment>
<evidence type="ECO:0000256" key="1">
    <source>
        <dbReference type="ARBA" id="ARBA00000900"/>
    </source>
</evidence>
<dbReference type="GO" id="GO:0061630">
    <property type="term" value="F:ubiquitin protein ligase activity"/>
    <property type="evidence" value="ECO:0007669"/>
    <property type="project" value="UniProtKB-EC"/>
</dbReference>
<keyword evidence="5" id="KW-0862">Zinc</keyword>
<evidence type="ECO:0000256" key="3">
    <source>
        <dbReference type="ARBA" id="ARBA00022723"/>
    </source>
</evidence>
<dbReference type="PANTHER" id="PTHR15710:SF77">
    <property type="entry name" value="RING-H2 FINGER PROTEIN ATL21B"/>
    <property type="match status" value="1"/>
</dbReference>
<dbReference type="GO" id="GO:0005737">
    <property type="term" value="C:cytoplasm"/>
    <property type="evidence" value="ECO:0007669"/>
    <property type="project" value="TreeGrafter"/>
</dbReference>
<dbReference type="EC" id="2.3.2.27" evidence="2"/>
<dbReference type="PANTHER" id="PTHR15710">
    <property type="entry name" value="E3 UBIQUITIN-PROTEIN LIGASE PRAJA"/>
    <property type="match status" value="1"/>
</dbReference>
<protein>
    <recommendedName>
        <fullName evidence="2">RING-type E3 ubiquitin transferase</fullName>
        <ecNumber evidence="2">2.3.2.27</ecNumber>
    </recommendedName>
</protein>
<dbReference type="EMBL" id="JARAOO010000001">
    <property type="protein sequence ID" value="KAJ7982222.1"/>
    <property type="molecule type" value="Genomic_DNA"/>
</dbReference>
<dbReference type="AlphaFoldDB" id="A0AAD7VND4"/>
<evidence type="ECO:0000313" key="9">
    <source>
        <dbReference type="Proteomes" id="UP001163823"/>
    </source>
</evidence>
<organism evidence="8 9">
    <name type="scientific">Quillaja saponaria</name>
    <name type="common">Soap bark tree</name>
    <dbReference type="NCBI Taxonomy" id="32244"/>
    <lineage>
        <taxon>Eukaryota</taxon>
        <taxon>Viridiplantae</taxon>
        <taxon>Streptophyta</taxon>
        <taxon>Embryophyta</taxon>
        <taxon>Tracheophyta</taxon>
        <taxon>Spermatophyta</taxon>
        <taxon>Magnoliopsida</taxon>
        <taxon>eudicotyledons</taxon>
        <taxon>Gunneridae</taxon>
        <taxon>Pentapetalae</taxon>
        <taxon>rosids</taxon>
        <taxon>fabids</taxon>
        <taxon>Fabales</taxon>
        <taxon>Quillajaceae</taxon>
        <taxon>Quillaja</taxon>
    </lineage>
</organism>
<feature type="domain" description="RING-type" evidence="7">
    <location>
        <begin position="204"/>
        <end position="245"/>
    </location>
</feature>
<name>A0AAD7VND4_QUISA</name>
<evidence type="ECO:0000259" key="7">
    <source>
        <dbReference type="PROSITE" id="PS50089"/>
    </source>
</evidence>
<reference evidence="8 9" key="1">
    <citation type="journal article" date="2023" name="Science">
        <title>Elucidation of the pathway for biosynthesis of saponin adjuvants from the soapbark tree.</title>
        <authorList>
            <person name="Reed J."/>
            <person name="Orme A."/>
            <person name="El-Demerdash A."/>
            <person name="Owen C."/>
            <person name="Martin L.B.B."/>
            <person name="Misra R.C."/>
            <person name="Kikuchi S."/>
            <person name="Rejzek M."/>
            <person name="Martin A.C."/>
            <person name="Harkess A."/>
            <person name="Leebens-Mack J."/>
            <person name="Louveau T."/>
            <person name="Stephenson M.J."/>
            <person name="Osbourn A."/>
        </authorList>
    </citation>
    <scope>NUCLEOTIDE SEQUENCE [LARGE SCALE GENOMIC DNA]</scope>
    <source>
        <strain evidence="8">S10</strain>
    </source>
</reference>
<evidence type="ECO:0000256" key="6">
    <source>
        <dbReference type="PROSITE-ProRule" id="PRU00175"/>
    </source>
</evidence>
<dbReference type="Gene3D" id="3.30.40.10">
    <property type="entry name" value="Zinc/RING finger domain, C3HC4 (zinc finger)"/>
    <property type="match status" value="1"/>
</dbReference>
<dbReference type="PROSITE" id="PS50089">
    <property type="entry name" value="ZF_RING_2"/>
    <property type="match status" value="1"/>
</dbReference>
<dbReference type="KEGG" id="qsa:O6P43_001369"/>
<evidence type="ECO:0000256" key="5">
    <source>
        <dbReference type="ARBA" id="ARBA00022833"/>
    </source>
</evidence>
<gene>
    <name evidence="8" type="ORF">O6P43_001369</name>
</gene>
<dbReference type="SMART" id="SM00184">
    <property type="entry name" value="RING"/>
    <property type="match status" value="1"/>
</dbReference>
<dbReference type="Pfam" id="PF13639">
    <property type="entry name" value="zf-RING_2"/>
    <property type="match status" value="1"/>
</dbReference>
<dbReference type="SUPFAM" id="SSF57850">
    <property type="entry name" value="RING/U-box"/>
    <property type="match status" value="1"/>
</dbReference>
<dbReference type="GO" id="GO:0016567">
    <property type="term" value="P:protein ubiquitination"/>
    <property type="evidence" value="ECO:0007669"/>
    <property type="project" value="TreeGrafter"/>
</dbReference>
<sequence length="248" mass="28394">MDLDDAYCSVCTLYSNEEQDPSSPPKTDIPDHLSMKFEVTQIYNFDQTHNWTAPVGTFEVPKDQVFQEHSPKDNICNILSTMDVPLYLHESIISRILACTRNITKEEHNKLIGMFVSIFVTCFDEMDDDELEAMVENNYAFDHYDRNVNDYDSSNGLERFLEDDAMVTELNFDDQLHNSGLVPASKESIEGLEKVKVEGSRGHCSICLEDFEDGCEVTRTPCSHVYHGDCIVNWLHNNNLCPLCRFVL</sequence>
<dbReference type="GO" id="GO:0008270">
    <property type="term" value="F:zinc ion binding"/>
    <property type="evidence" value="ECO:0007669"/>
    <property type="project" value="UniProtKB-KW"/>
</dbReference>
<proteinExistence type="predicted"/>
<dbReference type="CDD" id="cd16454">
    <property type="entry name" value="RING-H2_PA-TM-RING"/>
    <property type="match status" value="1"/>
</dbReference>
<dbReference type="Proteomes" id="UP001163823">
    <property type="component" value="Chromosome 1"/>
</dbReference>
<dbReference type="InterPro" id="IPR013083">
    <property type="entry name" value="Znf_RING/FYVE/PHD"/>
</dbReference>
<evidence type="ECO:0000313" key="8">
    <source>
        <dbReference type="EMBL" id="KAJ7982222.1"/>
    </source>
</evidence>
<keyword evidence="4 6" id="KW-0863">Zinc-finger</keyword>
<evidence type="ECO:0000256" key="4">
    <source>
        <dbReference type="ARBA" id="ARBA00022771"/>
    </source>
</evidence>
<accession>A0AAD7VND4</accession>
<keyword evidence="9" id="KW-1185">Reference proteome</keyword>
<comment type="caution">
    <text evidence="8">The sequence shown here is derived from an EMBL/GenBank/DDBJ whole genome shotgun (WGS) entry which is preliminary data.</text>
</comment>
<keyword evidence="3" id="KW-0479">Metal-binding</keyword>
<dbReference type="InterPro" id="IPR001841">
    <property type="entry name" value="Znf_RING"/>
</dbReference>